<evidence type="ECO:0000313" key="2">
    <source>
        <dbReference type="Proteomes" id="UP001180087"/>
    </source>
</evidence>
<name>A0ABY9KXJ2_9BACI</name>
<reference evidence="1" key="1">
    <citation type="submission" date="2023-06" db="EMBL/GenBank/DDBJ databases">
        <title>A Treasure from Seagulls: Isolation and Description of Aciduricobacillus qingdaonensis gen. nov., sp. nov., a Rare Obligately Uric Acid-utilizing Member in the Family Bacillaceae.</title>
        <authorList>
            <person name="Liu W."/>
            <person name="Wang B."/>
        </authorList>
    </citation>
    <scope>NUCLEOTIDE SEQUENCE</scope>
    <source>
        <strain evidence="1">44XB</strain>
    </source>
</reference>
<gene>
    <name evidence="1" type="ORF">QR721_05040</name>
</gene>
<proteinExistence type="predicted"/>
<accession>A0ABY9KXJ2</accession>
<dbReference type="Proteomes" id="UP001180087">
    <property type="component" value="Chromosome"/>
</dbReference>
<dbReference type="EMBL" id="CP129113">
    <property type="protein sequence ID" value="WLV25574.1"/>
    <property type="molecule type" value="Genomic_DNA"/>
</dbReference>
<dbReference type="Pfam" id="PF14168">
    <property type="entry name" value="YjzC"/>
    <property type="match status" value="1"/>
</dbReference>
<dbReference type="RefSeq" id="WP_348029365.1">
    <property type="nucleotide sequence ID" value="NZ_CP129113.1"/>
</dbReference>
<dbReference type="InterPro" id="IPR025549">
    <property type="entry name" value="YjzC"/>
</dbReference>
<sequence>MGEPTQFRAGQKAPKNGLYVEIGETGTSVQNPQMLKMETGDKFPETRNQNRVWTYEKN</sequence>
<protein>
    <submittedName>
        <fullName evidence="1">YjzC family protein</fullName>
    </submittedName>
</protein>
<organism evidence="1 2">
    <name type="scientific">Aciduricibacillus chroicocephali</name>
    <dbReference type="NCBI Taxonomy" id="3054939"/>
    <lineage>
        <taxon>Bacteria</taxon>
        <taxon>Bacillati</taxon>
        <taxon>Bacillota</taxon>
        <taxon>Bacilli</taxon>
        <taxon>Bacillales</taxon>
        <taxon>Bacillaceae</taxon>
        <taxon>Aciduricibacillus</taxon>
    </lineage>
</organism>
<keyword evidence="2" id="KW-1185">Reference proteome</keyword>
<evidence type="ECO:0000313" key="1">
    <source>
        <dbReference type="EMBL" id="WLV25574.1"/>
    </source>
</evidence>